<dbReference type="Pfam" id="PF13843">
    <property type="entry name" value="DDE_Tnp_1_7"/>
    <property type="match status" value="1"/>
</dbReference>
<reference evidence="3" key="1">
    <citation type="journal article" date="2023" name="Science">
        <title>Genome structures resolve the early diversification of teleost fishes.</title>
        <authorList>
            <person name="Parey E."/>
            <person name="Louis A."/>
            <person name="Montfort J."/>
            <person name="Bouchez O."/>
            <person name="Roques C."/>
            <person name="Iampietro C."/>
            <person name="Lluch J."/>
            <person name="Castinel A."/>
            <person name="Donnadieu C."/>
            <person name="Desvignes T."/>
            <person name="Floi Bucao C."/>
            <person name="Jouanno E."/>
            <person name="Wen M."/>
            <person name="Mejri S."/>
            <person name="Dirks R."/>
            <person name="Jansen H."/>
            <person name="Henkel C."/>
            <person name="Chen W.J."/>
            <person name="Zahm M."/>
            <person name="Cabau C."/>
            <person name="Klopp C."/>
            <person name="Thompson A.W."/>
            <person name="Robinson-Rechavi M."/>
            <person name="Braasch I."/>
            <person name="Lecointre G."/>
            <person name="Bobe J."/>
            <person name="Postlethwait J.H."/>
            <person name="Berthelot C."/>
            <person name="Roest Crollius H."/>
            <person name="Guiguen Y."/>
        </authorList>
    </citation>
    <scope>NUCLEOTIDE SEQUENCE</scope>
    <source>
        <strain evidence="3">NC1722</strain>
    </source>
</reference>
<dbReference type="EMBL" id="JAINUG010000019">
    <property type="protein sequence ID" value="KAJ8412364.1"/>
    <property type="molecule type" value="Genomic_DNA"/>
</dbReference>
<evidence type="ECO:0000313" key="4">
    <source>
        <dbReference type="Proteomes" id="UP001221898"/>
    </source>
</evidence>
<keyword evidence="1" id="KW-0472">Membrane</keyword>
<organism evidence="3 4">
    <name type="scientific">Aldrovandia affinis</name>
    <dbReference type="NCBI Taxonomy" id="143900"/>
    <lineage>
        <taxon>Eukaryota</taxon>
        <taxon>Metazoa</taxon>
        <taxon>Chordata</taxon>
        <taxon>Craniata</taxon>
        <taxon>Vertebrata</taxon>
        <taxon>Euteleostomi</taxon>
        <taxon>Actinopterygii</taxon>
        <taxon>Neopterygii</taxon>
        <taxon>Teleostei</taxon>
        <taxon>Notacanthiformes</taxon>
        <taxon>Halosauridae</taxon>
        <taxon>Aldrovandia</taxon>
    </lineage>
</organism>
<sequence>MQAVYQWKANTLWLQDMEPCIIIWLCLSDKDRVLFLAWLRANVPPGCTFYHDNLFTSLSLIDEMCKRGYGNCGTLRENRLFGVPLTPALRFKRRERGESEFLVEKGTFLVRWNDNSVVTVTTNMETVSNSTVNVQRWNKKKHAMAILPQPTCISQYNMHMGGVDLHDQCVARYRISIRFKKWWWLIYSWALNSAMVNSWYYYWSVLKGEKDLLCFQRRVAQSLLQRHGEKPGGHGRRSSFALQIIDAGRFDNIKHWPTKTGRKYQWCRKCGGRTSIACEQCDVPLHVECFKNFHTPI</sequence>
<gene>
    <name evidence="3" type="ORF">AAFF_G00127000</name>
</gene>
<dbReference type="AlphaFoldDB" id="A0AAD7WY02"/>
<feature type="transmembrane region" description="Helical" evidence="1">
    <location>
        <begin position="182"/>
        <end position="203"/>
    </location>
</feature>
<keyword evidence="1" id="KW-0812">Transmembrane</keyword>
<protein>
    <recommendedName>
        <fullName evidence="2">PiggyBac transposable element-derived protein domain-containing protein</fullName>
    </recommendedName>
</protein>
<keyword evidence="1" id="KW-1133">Transmembrane helix</keyword>
<feature type="domain" description="PiggyBac transposable element-derived protein" evidence="2">
    <location>
        <begin position="48"/>
        <end position="199"/>
    </location>
</feature>
<evidence type="ECO:0000313" key="3">
    <source>
        <dbReference type="EMBL" id="KAJ8412364.1"/>
    </source>
</evidence>
<comment type="caution">
    <text evidence="3">The sequence shown here is derived from an EMBL/GenBank/DDBJ whole genome shotgun (WGS) entry which is preliminary data.</text>
</comment>
<dbReference type="PANTHER" id="PTHR47272:SF2">
    <property type="entry name" value="PIGGYBAC TRANSPOSABLE ELEMENT-DERIVED PROTEIN 3-LIKE"/>
    <property type="match status" value="1"/>
</dbReference>
<accession>A0AAD7WY02</accession>
<name>A0AAD7WY02_9TELE</name>
<proteinExistence type="predicted"/>
<keyword evidence="4" id="KW-1185">Reference proteome</keyword>
<dbReference type="InterPro" id="IPR029526">
    <property type="entry name" value="PGBD"/>
</dbReference>
<dbReference type="Proteomes" id="UP001221898">
    <property type="component" value="Unassembled WGS sequence"/>
</dbReference>
<evidence type="ECO:0000259" key="2">
    <source>
        <dbReference type="Pfam" id="PF13843"/>
    </source>
</evidence>
<evidence type="ECO:0000256" key="1">
    <source>
        <dbReference type="SAM" id="Phobius"/>
    </source>
</evidence>
<dbReference type="PANTHER" id="PTHR47272">
    <property type="entry name" value="DDE_TNP_1_7 DOMAIN-CONTAINING PROTEIN"/>
    <property type="match status" value="1"/>
</dbReference>